<dbReference type="InterPro" id="IPR040097">
    <property type="entry name" value="FAAL/FAAC"/>
</dbReference>
<protein>
    <submittedName>
        <fullName evidence="8">Amino acid adenylation domain-containing protein</fullName>
    </submittedName>
</protein>
<dbReference type="NCBIfam" id="TIGR01733">
    <property type="entry name" value="AA-adenyl-dom"/>
    <property type="match status" value="1"/>
</dbReference>
<name>A0AAW8EN13_VARPD</name>
<dbReference type="InterPro" id="IPR036736">
    <property type="entry name" value="ACP-like_sf"/>
</dbReference>
<evidence type="ECO:0000313" key="9">
    <source>
        <dbReference type="Proteomes" id="UP001224845"/>
    </source>
</evidence>
<dbReference type="PROSITE" id="PS50075">
    <property type="entry name" value="CARRIER"/>
    <property type="match status" value="2"/>
</dbReference>
<dbReference type="Proteomes" id="UP001224845">
    <property type="component" value="Unassembled WGS sequence"/>
</dbReference>
<evidence type="ECO:0000256" key="3">
    <source>
        <dbReference type="ARBA" id="ARBA00022450"/>
    </source>
</evidence>
<dbReference type="InterPro" id="IPR001242">
    <property type="entry name" value="Condensation_dom"/>
</dbReference>
<evidence type="ECO:0000256" key="2">
    <source>
        <dbReference type="ARBA" id="ARBA00006432"/>
    </source>
</evidence>
<dbReference type="PANTHER" id="PTHR45527">
    <property type="entry name" value="NONRIBOSOMAL PEPTIDE SYNTHETASE"/>
    <property type="match status" value="1"/>
</dbReference>
<dbReference type="Gene3D" id="2.30.38.10">
    <property type="entry name" value="Luciferase, Domain 3"/>
    <property type="match status" value="1"/>
</dbReference>
<evidence type="ECO:0000256" key="5">
    <source>
        <dbReference type="ARBA" id="ARBA00022832"/>
    </source>
</evidence>
<dbReference type="FunFam" id="3.30.559.10:FF:000012">
    <property type="entry name" value="Non-ribosomal peptide synthetase"/>
    <property type="match status" value="1"/>
</dbReference>
<dbReference type="EMBL" id="JAUSRV010000016">
    <property type="protein sequence ID" value="MDP9974232.1"/>
    <property type="molecule type" value="Genomic_DNA"/>
</dbReference>
<dbReference type="Pfam" id="PF00501">
    <property type="entry name" value="AMP-binding"/>
    <property type="match status" value="2"/>
</dbReference>
<dbReference type="Gene3D" id="3.30.300.30">
    <property type="match status" value="2"/>
</dbReference>
<evidence type="ECO:0000256" key="4">
    <source>
        <dbReference type="ARBA" id="ARBA00022553"/>
    </source>
</evidence>
<keyword evidence="5" id="KW-0276">Fatty acid metabolism</keyword>
<dbReference type="Pfam" id="PF00668">
    <property type="entry name" value="Condensation"/>
    <property type="match status" value="1"/>
</dbReference>
<accession>A0AAW8EN13</accession>
<dbReference type="FunFam" id="3.40.50.980:FF:000002">
    <property type="entry name" value="Enterobactin synthetase component F"/>
    <property type="match status" value="1"/>
</dbReference>
<dbReference type="SUPFAM" id="SSF47336">
    <property type="entry name" value="ACP-like"/>
    <property type="match status" value="2"/>
</dbReference>
<feature type="domain" description="Carrier" evidence="7">
    <location>
        <begin position="1667"/>
        <end position="1742"/>
    </location>
</feature>
<dbReference type="Gene3D" id="3.40.50.980">
    <property type="match status" value="2"/>
</dbReference>
<dbReference type="CDD" id="cd19531">
    <property type="entry name" value="LCL_NRPS-like"/>
    <property type="match status" value="1"/>
</dbReference>
<keyword evidence="6" id="KW-0443">Lipid metabolism</keyword>
<dbReference type="RefSeq" id="WP_307596301.1">
    <property type="nucleotide sequence ID" value="NZ_JAUSRV010000016.1"/>
</dbReference>
<gene>
    <name evidence="8" type="ORF">J2W39_005495</name>
</gene>
<dbReference type="Pfam" id="PF13193">
    <property type="entry name" value="AMP-binding_C"/>
    <property type="match status" value="1"/>
</dbReference>
<dbReference type="Gene3D" id="1.10.1200.10">
    <property type="entry name" value="ACP-like"/>
    <property type="match status" value="2"/>
</dbReference>
<feature type="domain" description="Carrier" evidence="7">
    <location>
        <begin position="599"/>
        <end position="674"/>
    </location>
</feature>
<organism evidence="8 9">
    <name type="scientific">Variovorax paradoxus</name>
    <dbReference type="NCBI Taxonomy" id="34073"/>
    <lineage>
        <taxon>Bacteria</taxon>
        <taxon>Pseudomonadati</taxon>
        <taxon>Pseudomonadota</taxon>
        <taxon>Betaproteobacteria</taxon>
        <taxon>Burkholderiales</taxon>
        <taxon>Comamonadaceae</taxon>
        <taxon>Variovorax</taxon>
    </lineage>
</organism>
<dbReference type="InterPro" id="IPR025110">
    <property type="entry name" value="AMP-bd_C"/>
</dbReference>
<reference evidence="8" key="1">
    <citation type="submission" date="2023-07" db="EMBL/GenBank/DDBJ databases">
        <title>Sorghum-associated microbial communities from plants grown in Nebraska, USA.</title>
        <authorList>
            <person name="Schachtman D."/>
        </authorList>
    </citation>
    <scope>NUCLEOTIDE SEQUENCE</scope>
    <source>
        <strain evidence="8">DS3315</strain>
    </source>
</reference>
<keyword evidence="3" id="KW-0596">Phosphopantetheine</keyword>
<dbReference type="Gene3D" id="3.40.50.12780">
    <property type="entry name" value="N-terminal domain of ligase-like"/>
    <property type="match status" value="1"/>
</dbReference>
<dbReference type="InterPro" id="IPR010071">
    <property type="entry name" value="AA_adenyl_dom"/>
</dbReference>
<dbReference type="SMART" id="SM00823">
    <property type="entry name" value="PKS_PP"/>
    <property type="match status" value="2"/>
</dbReference>
<proteinExistence type="inferred from homology"/>
<dbReference type="InterPro" id="IPR000873">
    <property type="entry name" value="AMP-dep_synth/lig_dom"/>
</dbReference>
<evidence type="ECO:0000313" key="8">
    <source>
        <dbReference type="EMBL" id="MDP9974232.1"/>
    </source>
</evidence>
<dbReference type="GO" id="GO:0005829">
    <property type="term" value="C:cytosol"/>
    <property type="evidence" value="ECO:0007669"/>
    <property type="project" value="TreeGrafter"/>
</dbReference>
<dbReference type="FunFam" id="2.30.38.10:FF:000001">
    <property type="entry name" value="Non-ribosomal peptide synthetase PvdI"/>
    <property type="match status" value="1"/>
</dbReference>
<dbReference type="GO" id="GO:0008610">
    <property type="term" value="P:lipid biosynthetic process"/>
    <property type="evidence" value="ECO:0007669"/>
    <property type="project" value="InterPro"/>
</dbReference>
<evidence type="ECO:0000256" key="6">
    <source>
        <dbReference type="ARBA" id="ARBA00023098"/>
    </source>
</evidence>
<dbReference type="GO" id="GO:0031177">
    <property type="term" value="F:phosphopantetheine binding"/>
    <property type="evidence" value="ECO:0007669"/>
    <property type="project" value="InterPro"/>
</dbReference>
<dbReference type="PROSITE" id="PS00455">
    <property type="entry name" value="AMP_BINDING"/>
    <property type="match status" value="2"/>
</dbReference>
<dbReference type="CDD" id="cd05931">
    <property type="entry name" value="FAAL"/>
    <property type="match status" value="1"/>
</dbReference>
<dbReference type="FunFam" id="3.30.300.30:FF:000010">
    <property type="entry name" value="Enterobactin synthetase component F"/>
    <property type="match status" value="1"/>
</dbReference>
<dbReference type="InterPro" id="IPR045851">
    <property type="entry name" value="AMP-bd_C_sf"/>
</dbReference>
<dbReference type="SUPFAM" id="SSF52777">
    <property type="entry name" value="CoA-dependent acyltransferases"/>
    <property type="match status" value="2"/>
</dbReference>
<dbReference type="Gene3D" id="3.30.559.10">
    <property type="entry name" value="Chloramphenicol acetyltransferase-like domain"/>
    <property type="match status" value="1"/>
</dbReference>
<dbReference type="InterPro" id="IPR009081">
    <property type="entry name" value="PP-bd_ACP"/>
</dbReference>
<comment type="caution">
    <text evidence="8">The sequence shown here is derived from an EMBL/GenBank/DDBJ whole genome shotgun (WGS) entry which is preliminary data.</text>
</comment>
<comment type="similarity">
    <text evidence="2">Belongs to the ATP-dependent AMP-binding enzyme family.</text>
</comment>
<dbReference type="Pfam" id="PF00550">
    <property type="entry name" value="PP-binding"/>
    <property type="match status" value="2"/>
</dbReference>
<dbReference type="InterPro" id="IPR042099">
    <property type="entry name" value="ANL_N_sf"/>
</dbReference>
<dbReference type="CDD" id="cd05930">
    <property type="entry name" value="A_NRPS"/>
    <property type="match status" value="1"/>
</dbReference>
<dbReference type="GO" id="GO:0006631">
    <property type="term" value="P:fatty acid metabolic process"/>
    <property type="evidence" value="ECO:0007669"/>
    <property type="project" value="UniProtKB-KW"/>
</dbReference>
<sequence length="1777" mass="192277">MEKNTQAQQAPISPRPTNFVAHLRALADARRDDIWLTVVSAVDGTDRAEPISYGTFERRVRALAARLQQQFAKGERALVMLDNGDHYAVSMLACFYAGVIAVPVFPPESARPQHLARLTGIAADSQARCVLTSEAMARAMNAASADPRQFGDAHIVAVDTVDISLADAWTPFEPASGDVAFLQYTSGSTSAPKGVIVTHGNLMANEEAIRRSMGVGPGDSFVSWAPLYHDMGLIGGLLQPLYSGIPLVLTSPGYFLERPVRWLELISRHRATLSGGPDFAYRLCLERVKDAQLAQLDLSSWRVAYTGAEPVRADTEIEFISRFASAGFDAAAVYPCYGLAEATLFVTGGRRGGGLVAPTFSATGLASGTGTPADEGAALVGCGNVAPGHRIEIVDAESLSAAAPGKIGEIWTCGPSIGHGYWGKERETRETFVERDGQRWLRTGDLGFMHEGQLYVTGRIKDLIIVRGHNIYPQDIERLIEAEVDAVRKGRVGVFAAEGPGGEGIGVAAEVSRSMQKLVPAAALVDALGAAVSEVFGETLSAVLLLNPGGMPKTTSGKLQRSACRAGWLDGSADAYAVYQHGAFVRGGPGEAVAEAPLDEVEQAVAAIWREVCKHGDDRPLGRDAHFFNRGGSSLTATQAAARIGARWQIDFPARRLFEQPRLRDCASAIRELQLQGVRPQPAPIAVIPAERRLLPLPLSHAQERQWFLWQIDPESSAYHVSGALRLAGALRVDALQAAFDDLVARHESLRTVFSAGADGSVEQWIRPAGSVPLLLVDLRGAEGDAQLDDATRRLKAQPFDLTQGPLLRAALIRTADEVHVLAVVMHHIVSDGASMQLLIDELAAGYAAHLKGDTVRLPAPRIQYADHALWQREWLAAGEGERQLAWWRTQLGDTHTVLELRTDHPRKPQAGYGAASHAFELPASLLARLRKAADGGGATLFMVLLAGFQALLHRYTGQEDIRIGAPFANRNRVEAEGVVGLFVNTLVLRNPIHGRLGASRVLAQARDAVLGAQAHQDVPFEQLVQMLQPERSLSRTPLFQVMFNHLFEDYRSLGQLPGIAAQDHALPDLAAQFELTLEARERPGGQLSLALIYAAELFEPGTMARMASHYVAVLQALVERPHQPIGDIELLGAPEQAQLAQWGVNGHREPQPEPVHRMIERQARMQPEATALLFADESLGFAELNRRANRLAHRLIALGVKPEVLVGIAMERSVEMVVAILGVLKAGGAYVPLDPEYPAERLAYMVQDSGIGLLLTQRSVAYCVANCVPDRRALTVLEVDAADFSAEPEGDPQVGLHIENLAYVIYTSGSTGKPKGAAIRHSALHSCMAWMQGIYKLTHADTVLHKAPFGFDVSVWELFWPMSSGARLVVANPGDHRDPARLVELIQRHQVTTLNFVPSMLQAFLAHKGIEASTRLRHIICGGEAMPAETQKETLERLHGAGLQNLYGPTEATIHVTHWACRLYPDDSGQSQVPIGKPISHTSTHVLDAELNLVPQGVAGELYLGGVSLARGYLKRAGLSAERFVADPFDSAGGGRLYRTGDLVRWNGEGQLEYLGRIDHQVKIRGFRIELGEIEAELLAQPAVREAVVVAREGPAGARLVGYLAPHAGESIDTAVLKERLAQVLPDYMVPRAFEVLDALPLNANGKVDRKALPEPALAGGQAYEAPQGHVAQTVAAVWSEVLQVAQVGLNDNFFDLGGHSLLLIRAHRLLEDRLHTAIPVVNLFKYPTVQSLVQWLEQAPARAAASASAAAASDDRALRQRAAMLQRRKAAERVN</sequence>
<dbReference type="GO" id="GO:0009366">
    <property type="term" value="C:enterobactin synthetase complex"/>
    <property type="evidence" value="ECO:0007669"/>
    <property type="project" value="TreeGrafter"/>
</dbReference>
<comment type="cofactor">
    <cofactor evidence="1">
        <name>pantetheine 4'-phosphate</name>
        <dbReference type="ChEBI" id="CHEBI:47942"/>
    </cofactor>
</comment>
<dbReference type="GO" id="GO:0047527">
    <property type="term" value="F:2,3-dihydroxybenzoate-serine ligase activity"/>
    <property type="evidence" value="ECO:0007669"/>
    <property type="project" value="TreeGrafter"/>
</dbReference>
<dbReference type="InterPro" id="IPR020845">
    <property type="entry name" value="AMP-binding_CS"/>
</dbReference>
<evidence type="ECO:0000256" key="1">
    <source>
        <dbReference type="ARBA" id="ARBA00001957"/>
    </source>
</evidence>
<dbReference type="GO" id="GO:0071766">
    <property type="term" value="P:Actinobacterium-type cell wall biogenesis"/>
    <property type="evidence" value="ECO:0007669"/>
    <property type="project" value="UniProtKB-ARBA"/>
</dbReference>
<dbReference type="PANTHER" id="PTHR45527:SF1">
    <property type="entry name" value="FATTY ACID SYNTHASE"/>
    <property type="match status" value="1"/>
</dbReference>
<dbReference type="GO" id="GO:0009239">
    <property type="term" value="P:enterobactin biosynthetic process"/>
    <property type="evidence" value="ECO:0007669"/>
    <property type="project" value="TreeGrafter"/>
</dbReference>
<keyword evidence="4" id="KW-0597">Phosphoprotein</keyword>
<dbReference type="SUPFAM" id="SSF56801">
    <property type="entry name" value="Acetyl-CoA synthetase-like"/>
    <property type="match status" value="2"/>
</dbReference>
<dbReference type="GO" id="GO:0043041">
    <property type="term" value="P:amino acid activation for nonribosomal peptide biosynthetic process"/>
    <property type="evidence" value="ECO:0007669"/>
    <property type="project" value="TreeGrafter"/>
</dbReference>
<dbReference type="InterPro" id="IPR023213">
    <property type="entry name" value="CAT-like_dom_sf"/>
</dbReference>
<dbReference type="FunFam" id="3.40.50.12780:FF:000013">
    <property type="entry name" value="Long-chain-fatty-acid--AMP ligase FadD32"/>
    <property type="match status" value="1"/>
</dbReference>
<dbReference type="Gene3D" id="3.30.559.30">
    <property type="entry name" value="Nonribosomal peptide synthetase, condensation domain"/>
    <property type="match status" value="1"/>
</dbReference>
<dbReference type="FunFam" id="3.40.50.980:FF:000001">
    <property type="entry name" value="Non-ribosomal peptide synthetase"/>
    <property type="match status" value="1"/>
</dbReference>
<dbReference type="InterPro" id="IPR020806">
    <property type="entry name" value="PKS_PP-bd"/>
</dbReference>
<dbReference type="FunFam" id="3.40.50.12780:FF:000012">
    <property type="entry name" value="Non-ribosomal peptide synthetase"/>
    <property type="match status" value="1"/>
</dbReference>
<evidence type="ECO:0000259" key="7">
    <source>
        <dbReference type="PROSITE" id="PS50075"/>
    </source>
</evidence>